<dbReference type="InterPro" id="IPR050556">
    <property type="entry name" value="Type_II_TA_system_RNase"/>
</dbReference>
<organism evidence="10 11">
    <name type="scientific">Promicromonospora vindobonensis</name>
    <dbReference type="NCBI Taxonomy" id="195748"/>
    <lineage>
        <taxon>Bacteria</taxon>
        <taxon>Bacillati</taxon>
        <taxon>Actinomycetota</taxon>
        <taxon>Actinomycetes</taxon>
        <taxon>Micrococcales</taxon>
        <taxon>Promicromonosporaceae</taxon>
        <taxon>Promicromonospora</taxon>
    </lineage>
</organism>
<dbReference type="SUPFAM" id="SSF88723">
    <property type="entry name" value="PIN domain-like"/>
    <property type="match status" value="1"/>
</dbReference>
<dbReference type="Pfam" id="PF01850">
    <property type="entry name" value="PIN"/>
    <property type="match status" value="1"/>
</dbReference>
<accession>A0ABW5VNJ5</accession>
<dbReference type="InterPro" id="IPR002716">
    <property type="entry name" value="PIN_dom"/>
</dbReference>
<protein>
    <recommendedName>
        <fullName evidence="8">Ribonuclease VapC</fullName>
        <shortName evidence="8">RNase VapC</shortName>
        <ecNumber evidence="8">3.1.-.-</ecNumber>
    </recommendedName>
    <alternativeName>
        <fullName evidence="8">Toxin VapC</fullName>
    </alternativeName>
</protein>
<dbReference type="EMBL" id="JBHUOG010000001">
    <property type="protein sequence ID" value="MFD2792784.1"/>
    <property type="molecule type" value="Genomic_DNA"/>
</dbReference>
<proteinExistence type="inferred from homology"/>
<evidence type="ECO:0000313" key="11">
    <source>
        <dbReference type="Proteomes" id="UP001597479"/>
    </source>
</evidence>
<evidence type="ECO:0000259" key="9">
    <source>
        <dbReference type="Pfam" id="PF01850"/>
    </source>
</evidence>
<keyword evidence="3 8" id="KW-0540">Nuclease</keyword>
<keyword evidence="11" id="KW-1185">Reference proteome</keyword>
<keyword evidence="6 8" id="KW-0460">Magnesium</keyword>
<dbReference type="HAMAP" id="MF_00265">
    <property type="entry name" value="VapC_Nob1"/>
    <property type="match status" value="1"/>
</dbReference>
<keyword evidence="8" id="KW-0800">Toxin</keyword>
<dbReference type="Gene3D" id="3.40.50.1010">
    <property type="entry name" value="5'-nuclease"/>
    <property type="match status" value="1"/>
</dbReference>
<dbReference type="InterPro" id="IPR029060">
    <property type="entry name" value="PIN-like_dom_sf"/>
</dbReference>
<keyword evidence="2 8" id="KW-1277">Toxin-antitoxin system</keyword>
<evidence type="ECO:0000256" key="7">
    <source>
        <dbReference type="ARBA" id="ARBA00038093"/>
    </source>
</evidence>
<feature type="binding site" evidence="8">
    <location>
        <position position="11"/>
    </location>
    <ligand>
        <name>Mg(2+)</name>
        <dbReference type="ChEBI" id="CHEBI:18420"/>
    </ligand>
</feature>
<evidence type="ECO:0000256" key="5">
    <source>
        <dbReference type="ARBA" id="ARBA00022801"/>
    </source>
</evidence>
<evidence type="ECO:0000256" key="8">
    <source>
        <dbReference type="HAMAP-Rule" id="MF_00265"/>
    </source>
</evidence>
<comment type="similarity">
    <text evidence="7 8">Belongs to the PINc/VapC protein family.</text>
</comment>
<evidence type="ECO:0000256" key="1">
    <source>
        <dbReference type="ARBA" id="ARBA00001946"/>
    </source>
</evidence>
<comment type="function">
    <text evidence="8">Toxic component of a toxin-antitoxin (TA) system. An RNase.</text>
</comment>
<feature type="domain" description="PIN" evidence="9">
    <location>
        <begin position="9"/>
        <end position="120"/>
    </location>
</feature>
<comment type="cofactor">
    <cofactor evidence="1 8">
        <name>Mg(2+)</name>
        <dbReference type="ChEBI" id="CHEBI:18420"/>
    </cofactor>
</comment>
<name>A0ABW5VNJ5_9MICO</name>
<dbReference type="PANTHER" id="PTHR33653:SF1">
    <property type="entry name" value="RIBONUCLEASE VAPC2"/>
    <property type="match status" value="1"/>
</dbReference>
<keyword evidence="4 8" id="KW-0479">Metal-binding</keyword>
<feature type="binding site" evidence="8">
    <location>
        <position position="100"/>
    </location>
    <ligand>
        <name>Mg(2+)</name>
        <dbReference type="ChEBI" id="CHEBI:18420"/>
    </ligand>
</feature>
<dbReference type="EC" id="3.1.-.-" evidence="8"/>
<evidence type="ECO:0000313" key="10">
    <source>
        <dbReference type="EMBL" id="MFD2792784.1"/>
    </source>
</evidence>
<dbReference type="RefSeq" id="WP_377180628.1">
    <property type="nucleotide sequence ID" value="NZ_JBHUOG010000001.1"/>
</dbReference>
<dbReference type="PANTHER" id="PTHR33653">
    <property type="entry name" value="RIBONUCLEASE VAPC2"/>
    <property type="match status" value="1"/>
</dbReference>
<evidence type="ECO:0000256" key="6">
    <source>
        <dbReference type="ARBA" id="ARBA00022842"/>
    </source>
</evidence>
<evidence type="ECO:0000256" key="2">
    <source>
        <dbReference type="ARBA" id="ARBA00022649"/>
    </source>
</evidence>
<dbReference type="InterPro" id="IPR022907">
    <property type="entry name" value="VapC_family"/>
</dbReference>
<evidence type="ECO:0000256" key="3">
    <source>
        <dbReference type="ARBA" id="ARBA00022722"/>
    </source>
</evidence>
<comment type="caution">
    <text evidence="10">The sequence shown here is derived from an EMBL/GenBank/DDBJ whole genome shotgun (WGS) entry which is preliminary data.</text>
</comment>
<dbReference type="Proteomes" id="UP001597479">
    <property type="component" value="Unassembled WGS sequence"/>
</dbReference>
<evidence type="ECO:0000256" key="4">
    <source>
        <dbReference type="ARBA" id="ARBA00022723"/>
    </source>
</evidence>
<sequence length="134" mass="14429">MAERLPQGLLDTSVVIDLENIPAVDLPVEVAICVITLAELAAAPAAAADTTERARRQDRLQRTEAAFDPIPFDIEAARSYARVYAAAVAQGRKPRRRLADLLIAAVALTEGLPVITRNPDDFIGLEDLIDVATI</sequence>
<keyword evidence="5 8" id="KW-0378">Hydrolase</keyword>
<gene>
    <name evidence="8" type="primary">vapC</name>
    <name evidence="10" type="ORF">ACFS27_04390</name>
</gene>
<reference evidence="11" key="1">
    <citation type="journal article" date="2019" name="Int. J. Syst. Evol. Microbiol.">
        <title>The Global Catalogue of Microorganisms (GCM) 10K type strain sequencing project: providing services to taxonomists for standard genome sequencing and annotation.</title>
        <authorList>
            <consortium name="The Broad Institute Genomics Platform"/>
            <consortium name="The Broad Institute Genome Sequencing Center for Infectious Disease"/>
            <person name="Wu L."/>
            <person name="Ma J."/>
        </authorList>
    </citation>
    <scope>NUCLEOTIDE SEQUENCE [LARGE SCALE GENOMIC DNA]</scope>
    <source>
        <strain evidence="11">CCM 7044</strain>
    </source>
</reference>